<feature type="region of interest" description="Disordered" evidence="1">
    <location>
        <begin position="27"/>
        <end position="52"/>
    </location>
</feature>
<dbReference type="AlphaFoldDB" id="A0AAV8ZRC9"/>
<keyword evidence="3" id="KW-1185">Reference proteome</keyword>
<evidence type="ECO:0000313" key="3">
    <source>
        <dbReference type="Proteomes" id="UP001162156"/>
    </source>
</evidence>
<protein>
    <submittedName>
        <fullName evidence="2">Uncharacterized protein</fullName>
    </submittedName>
</protein>
<gene>
    <name evidence="2" type="ORF">NQ314_001759</name>
</gene>
<organism evidence="2 3">
    <name type="scientific">Rhamnusium bicolor</name>
    <dbReference type="NCBI Taxonomy" id="1586634"/>
    <lineage>
        <taxon>Eukaryota</taxon>
        <taxon>Metazoa</taxon>
        <taxon>Ecdysozoa</taxon>
        <taxon>Arthropoda</taxon>
        <taxon>Hexapoda</taxon>
        <taxon>Insecta</taxon>
        <taxon>Pterygota</taxon>
        <taxon>Neoptera</taxon>
        <taxon>Endopterygota</taxon>
        <taxon>Coleoptera</taxon>
        <taxon>Polyphaga</taxon>
        <taxon>Cucujiformia</taxon>
        <taxon>Chrysomeloidea</taxon>
        <taxon>Cerambycidae</taxon>
        <taxon>Lepturinae</taxon>
        <taxon>Rhagiini</taxon>
        <taxon>Rhamnusium</taxon>
    </lineage>
</organism>
<dbReference type="Proteomes" id="UP001162156">
    <property type="component" value="Unassembled WGS sequence"/>
</dbReference>
<dbReference type="EMBL" id="JANEYF010000538">
    <property type="protein sequence ID" value="KAJ8969418.1"/>
    <property type="molecule type" value="Genomic_DNA"/>
</dbReference>
<proteinExistence type="predicted"/>
<comment type="caution">
    <text evidence="2">The sequence shown here is derived from an EMBL/GenBank/DDBJ whole genome shotgun (WGS) entry which is preliminary data.</text>
</comment>
<feature type="compositionally biased region" description="Basic and acidic residues" evidence="1">
    <location>
        <begin position="30"/>
        <end position="43"/>
    </location>
</feature>
<reference evidence="2" key="1">
    <citation type="journal article" date="2023" name="Insect Mol. Biol.">
        <title>Genome sequencing provides insights into the evolution of gene families encoding plant cell wall-degrading enzymes in longhorned beetles.</title>
        <authorList>
            <person name="Shin N.R."/>
            <person name="Okamura Y."/>
            <person name="Kirsch R."/>
            <person name="Pauchet Y."/>
        </authorList>
    </citation>
    <scope>NUCLEOTIDE SEQUENCE</scope>
    <source>
        <strain evidence="2">RBIC_L_NR</strain>
    </source>
</reference>
<evidence type="ECO:0000256" key="1">
    <source>
        <dbReference type="SAM" id="MobiDB-lite"/>
    </source>
</evidence>
<evidence type="ECO:0000313" key="2">
    <source>
        <dbReference type="EMBL" id="KAJ8969418.1"/>
    </source>
</evidence>
<accession>A0AAV8ZRC9</accession>
<name>A0AAV8ZRC9_9CUCU</name>
<sequence length="111" mass="12561">MYEPVKDRCVTTTIIKPTKYPNGACAINGYKDRKDLSPPEKPPRRYSRVQRQLIRQESREAIGNLKLEQFIRSYLASHMLREESPIPMFALSRTDTAMQSAGARGSKSGAC</sequence>